<dbReference type="GO" id="GO:0016746">
    <property type="term" value="F:acyltransferase activity"/>
    <property type="evidence" value="ECO:0007669"/>
    <property type="project" value="UniProtKB-KW"/>
</dbReference>
<dbReference type="RefSeq" id="WP_066737323.1">
    <property type="nucleotide sequence ID" value="NZ_JAJCIQ010000006.1"/>
</dbReference>
<keyword evidence="2" id="KW-0012">Acyltransferase</keyword>
<dbReference type="EMBL" id="JAJCIS010000005">
    <property type="protein sequence ID" value="MCB7387598.1"/>
    <property type="molecule type" value="Genomic_DNA"/>
</dbReference>
<dbReference type="InterPro" id="IPR027365">
    <property type="entry name" value="GNAT_acetyltra_YdfB-like"/>
</dbReference>
<evidence type="ECO:0000259" key="1">
    <source>
        <dbReference type="PROSITE" id="PS51186"/>
    </source>
</evidence>
<accession>A0ABS8DGQ4</accession>
<dbReference type="InterPro" id="IPR000182">
    <property type="entry name" value="GNAT_dom"/>
</dbReference>
<dbReference type="Pfam" id="PF12746">
    <property type="entry name" value="GNAT_acetyltran"/>
    <property type="match status" value="1"/>
</dbReference>
<keyword evidence="2" id="KW-0808">Transferase</keyword>
<dbReference type="Proteomes" id="UP001299546">
    <property type="component" value="Unassembled WGS sequence"/>
</dbReference>
<feature type="domain" description="N-acetyltransferase" evidence="1">
    <location>
        <begin position="94"/>
        <end position="236"/>
    </location>
</feature>
<protein>
    <submittedName>
        <fullName evidence="2">GNAT family N-acetyltransferase</fullName>
        <ecNumber evidence="2">2.3.1.-</ecNumber>
    </submittedName>
</protein>
<organism evidence="2 3">
    <name type="scientific">Bariatricus massiliensis</name>
    <dbReference type="NCBI Taxonomy" id="1745713"/>
    <lineage>
        <taxon>Bacteria</taxon>
        <taxon>Bacillati</taxon>
        <taxon>Bacillota</taxon>
        <taxon>Clostridia</taxon>
        <taxon>Lachnospirales</taxon>
        <taxon>Lachnospiraceae</taxon>
        <taxon>Bariatricus</taxon>
    </lineage>
</organism>
<dbReference type="PROSITE" id="PS51186">
    <property type="entry name" value="GNAT"/>
    <property type="match status" value="1"/>
</dbReference>
<dbReference type="SUPFAM" id="SSF55729">
    <property type="entry name" value="Acyl-CoA N-acyltransferases (Nat)"/>
    <property type="match status" value="1"/>
</dbReference>
<evidence type="ECO:0000313" key="3">
    <source>
        <dbReference type="Proteomes" id="UP001299546"/>
    </source>
</evidence>
<name>A0ABS8DGQ4_9FIRM</name>
<comment type="caution">
    <text evidence="2">The sequence shown here is derived from an EMBL/GenBank/DDBJ whole genome shotgun (WGS) entry which is preliminary data.</text>
</comment>
<proteinExistence type="predicted"/>
<keyword evidence="3" id="KW-1185">Reference proteome</keyword>
<sequence length="246" mass="27448">MNRNVIETTAREYIARHLNCKVEDFQKPYPVFVANDDEAYPFFEICTVGASAIVSASGGLVAKLKKLLENKNRDEIFECPFVYGQSIFYIPDTKRLHRYPLDTGYNYELLQGEEIRKLKGISGFENSLTFDEKGVPSACIVFCAVKNSEVVALAGASKESDEMWEIGIDVVPQYRKRGLAVRLVSNLACTILEQGIVPFYCASTTNIGSQAVAFRSGFVPCWVSTYGNIWDGNYAYHDIMKGLSLG</sequence>
<dbReference type="Gene3D" id="3.40.630.30">
    <property type="match status" value="1"/>
</dbReference>
<gene>
    <name evidence="2" type="ORF">LIZ65_09870</name>
</gene>
<evidence type="ECO:0000313" key="2">
    <source>
        <dbReference type="EMBL" id="MCB7387598.1"/>
    </source>
</evidence>
<dbReference type="EC" id="2.3.1.-" evidence="2"/>
<reference evidence="2 3" key="1">
    <citation type="submission" date="2021-10" db="EMBL/GenBank/DDBJ databases">
        <title>Collection of gut derived symbiotic bacterial strains cultured from healthy donors.</title>
        <authorList>
            <person name="Lin H."/>
            <person name="Littmann E."/>
            <person name="Kohout C."/>
            <person name="Pamer E.G."/>
        </authorList>
    </citation>
    <scope>NUCLEOTIDE SEQUENCE [LARGE SCALE GENOMIC DNA]</scope>
    <source>
        <strain evidence="2 3">DFI.1.165</strain>
    </source>
</reference>
<dbReference type="InterPro" id="IPR016181">
    <property type="entry name" value="Acyl_CoA_acyltransferase"/>
</dbReference>